<organism evidence="1">
    <name type="scientific">Tanacetum cinerariifolium</name>
    <name type="common">Dalmatian daisy</name>
    <name type="synonym">Chrysanthemum cinerariifolium</name>
    <dbReference type="NCBI Taxonomy" id="118510"/>
    <lineage>
        <taxon>Eukaryota</taxon>
        <taxon>Viridiplantae</taxon>
        <taxon>Streptophyta</taxon>
        <taxon>Embryophyta</taxon>
        <taxon>Tracheophyta</taxon>
        <taxon>Spermatophyta</taxon>
        <taxon>Magnoliopsida</taxon>
        <taxon>eudicotyledons</taxon>
        <taxon>Gunneridae</taxon>
        <taxon>Pentapetalae</taxon>
        <taxon>asterids</taxon>
        <taxon>campanulids</taxon>
        <taxon>Asterales</taxon>
        <taxon>Asteraceae</taxon>
        <taxon>Asteroideae</taxon>
        <taxon>Anthemideae</taxon>
        <taxon>Anthemidinae</taxon>
        <taxon>Tanacetum</taxon>
    </lineage>
</organism>
<reference evidence="1" key="1">
    <citation type="journal article" date="2019" name="Sci. Rep.">
        <title>Draft genome of Tanacetum cinerariifolium, the natural source of mosquito coil.</title>
        <authorList>
            <person name="Yamashiro T."/>
            <person name="Shiraishi A."/>
            <person name="Satake H."/>
            <person name="Nakayama K."/>
        </authorList>
    </citation>
    <scope>NUCLEOTIDE SEQUENCE</scope>
</reference>
<dbReference type="AlphaFoldDB" id="A0A699KR15"/>
<name>A0A699KR15_TANCI</name>
<accession>A0A699KR15</accession>
<sequence length="88" mass="9871">MVGDEASHFDMSVYASHSRSQYPTNINMSTSCSVFVSVFLNNLNSWKRLNFITKVVKLGSSIAKDASLMAGEVKRSELIVKTELYQDF</sequence>
<gene>
    <name evidence="1" type="ORF">Tci_674151</name>
</gene>
<evidence type="ECO:0000313" key="1">
    <source>
        <dbReference type="EMBL" id="GFB02180.1"/>
    </source>
</evidence>
<dbReference type="EMBL" id="BKCJ010535286">
    <property type="protein sequence ID" value="GFB02180.1"/>
    <property type="molecule type" value="Genomic_DNA"/>
</dbReference>
<comment type="caution">
    <text evidence="1">The sequence shown here is derived from an EMBL/GenBank/DDBJ whole genome shotgun (WGS) entry which is preliminary data.</text>
</comment>
<proteinExistence type="predicted"/>
<protein>
    <submittedName>
        <fullName evidence="1">Uncharacterized protein</fullName>
    </submittedName>
</protein>